<comment type="cofactor">
    <cofactor evidence="1">
        <name>[4Fe-4S] cluster</name>
        <dbReference type="ChEBI" id="CHEBI:49883"/>
    </cofactor>
</comment>
<dbReference type="Proteomes" id="UP000001037">
    <property type="component" value="Chromosome"/>
</dbReference>
<dbReference type="Gene3D" id="1.10.1670.10">
    <property type="entry name" value="Helix-hairpin-Helix base-excision DNA repair enzymes (C-terminal)"/>
    <property type="match status" value="1"/>
</dbReference>
<dbReference type="SUPFAM" id="SSF48150">
    <property type="entry name" value="DNA-glycosylase"/>
    <property type="match status" value="1"/>
</dbReference>
<organism evidence="12 13">
    <name type="scientific">Pyrolobus fumarii (strain DSM 11204 / 1A)</name>
    <dbReference type="NCBI Taxonomy" id="694429"/>
    <lineage>
        <taxon>Archaea</taxon>
        <taxon>Thermoproteota</taxon>
        <taxon>Thermoprotei</taxon>
        <taxon>Desulfurococcales</taxon>
        <taxon>Pyrodictiaceae</taxon>
        <taxon>Pyrolobus</taxon>
    </lineage>
</organism>
<evidence type="ECO:0000256" key="3">
    <source>
        <dbReference type="ARBA" id="ARBA00022485"/>
    </source>
</evidence>
<evidence type="ECO:0000256" key="6">
    <source>
        <dbReference type="ARBA" id="ARBA00022801"/>
    </source>
</evidence>
<dbReference type="KEGG" id="pfm:Pyrfu_1939"/>
<sequence length="241" mass="27445">MSLCSWQVIYEKLRSSLPRPSPERFVALYAKERGASLFALIVGVVLSQNTNDRNAIEAFRRLAEALGGVVTPEAVLRTPRDRLEEAVKPAGMYRRRVETILGIARFFVENPWVEKSLCKMGIENARKLLLGLRGVGPKTVDVVLMNYCGFPVFPVDTHISRILERWGVRGGYEEKRKWGEIFFPPEVRREMHMLLIELGRRYCRPGRPRCDECPVRECCPYTGQVEMGRGRKAASTDSNGE</sequence>
<dbReference type="HOGENOM" id="CLU_012862_3_4_2"/>
<dbReference type="InterPro" id="IPR011257">
    <property type="entry name" value="DNA_glycosylase"/>
</dbReference>
<dbReference type="GO" id="GO:0019104">
    <property type="term" value="F:DNA N-glycosylase activity"/>
    <property type="evidence" value="ECO:0007669"/>
    <property type="project" value="TreeGrafter"/>
</dbReference>
<evidence type="ECO:0000313" key="12">
    <source>
        <dbReference type="EMBL" id="AEM39792.1"/>
    </source>
</evidence>
<keyword evidence="9" id="KW-0234">DNA repair</keyword>
<evidence type="ECO:0000313" key="13">
    <source>
        <dbReference type="Proteomes" id="UP000001037"/>
    </source>
</evidence>
<name>G0EDB4_PYRF1</name>
<dbReference type="PANTHER" id="PTHR10359:SF18">
    <property type="entry name" value="ENDONUCLEASE III"/>
    <property type="match status" value="1"/>
</dbReference>
<dbReference type="OrthoDB" id="19248at2157"/>
<dbReference type="InterPro" id="IPR023170">
    <property type="entry name" value="HhH_base_excis_C"/>
</dbReference>
<comment type="similarity">
    <text evidence="2">Belongs to the Nth/MutY family.</text>
</comment>
<keyword evidence="4" id="KW-0479">Metal-binding</keyword>
<gene>
    <name evidence="12" type="ordered locus">Pyrfu_1939</name>
</gene>
<evidence type="ECO:0000259" key="11">
    <source>
        <dbReference type="SMART" id="SM00478"/>
    </source>
</evidence>
<dbReference type="InterPro" id="IPR004035">
    <property type="entry name" value="Endouclease-III_FeS-bd_BS"/>
</dbReference>
<keyword evidence="3" id="KW-0004">4Fe-4S</keyword>
<dbReference type="InterPro" id="IPR003265">
    <property type="entry name" value="HhH-GPD_domain"/>
</dbReference>
<evidence type="ECO:0000256" key="4">
    <source>
        <dbReference type="ARBA" id="ARBA00022723"/>
    </source>
</evidence>
<keyword evidence="10" id="KW-0326">Glycosidase</keyword>
<evidence type="ECO:0000256" key="1">
    <source>
        <dbReference type="ARBA" id="ARBA00001966"/>
    </source>
</evidence>
<dbReference type="PANTHER" id="PTHR10359">
    <property type="entry name" value="A/G-SPECIFIC ADENINE GLYCOSYLASE/ENDONUCLEASE III"/>
    <property type="match status" value="1"/>
</dbReference>
<evidence type="ECO:0000256" key="10">
    <source>
        <dbReference type="ARBA" id="ARBA00023295"/>
    </source>
</evidence>
<dbReference type="STRING" id="694429.Pyrfu_1939"/>
<reference evidence="12 13" key="1">
    <citation type="journal article" date="2011" name="Stand. Genomic Sci.">
        <title>Complete genome sequence of the hyperthermophilic chemolithoautotroph Pyrolobus fumarii type strain (1A).</title>
        <authorList>
            <person name="Anderson I."/>
            <person name="Goker M."/>
            <person name="Nolan M."/>
            <person name="Lucas S."/>
            <person name="Hammon N."/>
            <person name="Deshpande S."/>
            <person name="Cheng J.F."/>
            <person name="Tapia R."/>
            <person name="Han C."/>
            <person name="Goodwin L."/>
            <person name="Pitluck S."/>
            <person name="Huntemann M."/>
            <person name="Liolios K."/>
            <person name="Ivanova N."/>
            <person name="Pagani I."/>
            <person name="Mavromatis K."/>
            <person name="Ovchinikova G."/>
            <person name="Pati A."/>
            <person name="Chen A."/>
            <person name="Palaniappan K."/>
            <person name="Land M."/>
            <person name="Hauser L."/>
            <person name="Brambilla E.M."/>
            <person name="Huber H."/>
            <person name="Yasawong M."/>
            <person name="Rohde M."/>
            <person name="Spring S."/>
            <person name="Abt B."/>
            <person name="Sikorski J."/>
            <person name="Wirth R."/>
            <person name="Detter J.C."/>
            <person name="Woyke T."/>
            <person name="Bristow J."/>
            <person name="Eisen J.A."/>
            <person name="Markowitz V."/>
            <person name="Hugenholtz P."/>
            <person name="Kyrpides N.C."/>
            <person name="Klenk H.P."/>
            <person name="Lapidus A."/>
        </authorList>
    </citation>
    <scope>NUCLEOTIDE SEQUENCE [LARGE SCALE GENOMIC DNA]</scope>
    <source>
        <strain evidence="13">DSM 11204 / 1A</strain>
    </source>
</reference>
<dbReference type="GO" id="GO:0046872">
    <property type="term" value="F:metal ion binding"/>
    <property type="evidence" value="ECO:0007669"/>
    <property type="project" value="UniProtKB-KW"/>
</dbReference>
<dbReference type="GeneID" id="11138279"/>
<dbReference type="FunCoup" id="G0EDB4">
    <property type="interactions" value="57"/>
</dbReference>
<accession>G0EDB4</accession>
<dbReference type="eggNOG" id="arCOG00459">
    <property type="taxonomic scope" value="Archaea"/>
</dbReference>
<dbReference type="EMBL" id="CP002838">
    <property type="protein sequence ID" value="AEM39792.1"/>
    <property type="molecule type" value="Genomic_DNA"/>
</dbReference>
<proteinExistence type="inferred from homology"/>
<evidence type="ECO:0000256" key="5">
    <source>
        <dbReference type="ARBA" id="ARBA00022763"/>
    </source>
</evidence>
<dbReference type="SMART" id="SM00478">
    <property type="entry name" value="ENDO3c"/>
    <property type="match status" value="1"/>
</dbReference>
<dbReference type="CDD" id="cd00056">
    <property type="entry name" value="ENDO3c"/>
    <property type="match status" value="1"/>
</dbReference>
<protein>
    <submittedName>
        <fullName evidence="12">HhH-GPD family protein</fullName>
    </submittedName>
</protein>
<evidence type="ECO:0000256" key="9">
    <source>
        <dbReference type="ARBA" id="ARBA00023204"/>
    </source>
</evidence>
<evidence type="ECO:0000256" key="7">
    <source>
        <dbReference type="ARBA" id="ARBA00023004"/>
    </source>
</evidence>
<dbReference type="RefSeq" id="WP_014027469.1">
    <property type="nucleotide sequence ID" value="NC_015931.1"/>
</dbReference>
<evidence type="ECO:0000256" key="8">
    <source>
        <dbReference type="ARBA" id="ARBA00023014"/>
    </source>
</evidence>
<evidence type="ECO:0000256" key="2">
    <source>
        <dbReference type="ARBA" id="ARBA00008343"/>
    </source>
</evidence>
<dbReference type="Pfam" id="PF00730">
    <property type="entry name" value="HhH-GPD"/>
    <property type="match status" value="1"/>
</dbReference>
<feature type="domain" description="HhH-GPD" evidence="11">
    <location>
        <begin position="46"/>
        <end position="201"/>
    </location>
</feature>
<dbReference type="PROSITE" id="PS00764">
    <property type="entry name" value="ENDONUCLEASE_III_1"/>
    <property type="match status" value="1"/>
</dbReference>
<dbReference type="GO" id="GO:0006285">
    <property type="term" value="P:base-excision repair, AP site formation"/>
    <property type="evidence" value="ECO:0007669"/>
    <property type="project" value="TreeGrafter"/>
</dbReference>
<dbReference type="AlphaFoldDB" id="G0EDB4"/>
<keyword evidence="8" id="KW-0411">Iron-sulfur</keyword>
<keyword evidence="5" id="KW-0227">DNA damage</keyword>
<keyword evidence="7" id="KW-0408">Iron</keyword>
<dbReference type="Gene3D" id="1.10.340.30">
    <property type="entry name" value="Hypothetical protein, domain 2"/>
    <property type="match status" value="1"/>
</dbReference>
<keyword evidence="6" id="KW-0378">Hydrolase</keyword>
<dbReference type="GO" id="GO:0051539">
    <property type="term" value="F:4 iron, 4 sulfur cluster binding"/>
    <property type="evidence" value="ECO:0007669"/>
    <property type="project" value="UniProtKB-KW"/>
</dbReference>
<keyword evidence="13" id="KW-1185">Reference proteome</keyword>
<dbReference type="InParanoid" id="G0EDB4"/>